<dbReference type="RefSeq" id="WP_043389929.1">
    <property type="nucleotide sequence ID" value="NZ_JPMI01000022.1"/>
</dbReference>
<sequence>MNERQMRDWMKENLGRLKTLRDEIRVDIHLAGMEARDKWKELEPVVRDAEKLAEEVTDVSQRAMEDLVEKFRGFRESIRHHRPGGQA</sequence>
<evidence type="ECO:0000313" key="2">
    <source>
        <dbReference type="Proteomes" id="UP000028547"/>
    </source>
</evidence>
<gene>
    <name evidence="1" type="ORF">Q664_04005</name>
</gene>
<dbReference type="Proteomes" id="UP000028547">
    <property type="component" value="Unassembled WGS sequence"/>
</dbReference>
<proteinExistence type="predicted"/>
<evidence type="ECO:0000313" key="1">
    <source>
        <dbReference type="EMBL" id="KFA94232.1"/>
    </source>
</evidence>
<dbReference type="AlphaFoldDB" id="A0A084T0J7"/>
<name>A0A084T0J7_9BACT</name>
<comment type="caution">
    <text evidence="1">The sequence shown here is derived from an EMBL/GenBank/DDBJ whole genome shotgun (WGS) entry which is preliminary data.</text>
</comment>
<organism evidence="1 2">
    <name type="scientific">Archangium violaceum Cb vi76</name>
    <dbReference type="NCBI Taxonomy" id="1406225"/>
    <lineage>
        <taxon>Bacteria</taxon>
        <taxon>Pseudomonadati</taxon>
        <taxon>Myxococcota</taxon>
        <taxon>Myxococcia</taxon>
        <taxon>Myxococcales</taxon>
        <taxon>Cystobacterineae</taxon>
        <taxon>Archangiaceae</taxon>
        <taxon>Archangium</taxon>
    </lineage>
</organism>
<dbReference type="EMBL" id="JPMI01000022">
    <property type="protein sequence ID" value="KFA94232.1"/>
    <property type="molecule type" value="Genomic_DNA"/>
</dbReference>
<protein>
    <submittedName>
        <fullName evidence="1">Uncharacterized protein</fullName>
    </submittedName>
</protein>
<reference evidence="1 2" key="1">
    <citation type="submission" date="2014-07" db="EMBL/GenBank/DDBJ databases">
        <title>Draft Genome Sequence of Gephyronic Acid Producer, Cystobacter violaceus Strain Cb vi76.</title>
        <authorList>
            <person name="Stevens D.C."/>
            <person name="Young J."/>
            <person name="Carmichael R."/>
            <person name="Tan J."/>
            <person name="Taylor R.E."/>
        </authorList>
    </citation>
    <scope>NUCLEOTIDE SEQUENCE [LARGE SCALE GENOMIC DNA]</scope>
    <source>
        <strain evidence="1 2">Cb vi76</strain>
    </source>
</reference>
<accession>A0A084T0J7</accession>